<evidence type="ECO:0000313" key="3">
    <source>
        <dbReference type="Proteomes" id="UP000800094"/>
    </source>
</evidence>
<keyword evidence="3" id="KW-1185">Reference proteome</keyword>
<dbReference type="AlphaFoldDB" id="A0A6A6J3Z7"/>
<feature type="chain" id="PRO_5025604552" description="Cell death in tomato 1" evidence="1">
    <location>
        <begin position="20"/>
        <end position="197"/>
    </location>
</feature>
<proteinExistence type="predicted"/>
<accession>A0A6A6J3Z7</accession>
<keyword evidence="1" id="KW-0732">Signal</keyword>
<dbReference type="OrthoDB" id="5226619at2759"/>
<dbReference type="EMBL" id="ML987189">
    <property type="protein sequence ID" value="KAF2257141.1"/>
    <property type="molecule type" value="Genomic_DNA"/>
</dbReference>
<evidence type="ECO:0000256" key="1">
    <source>
        <dbReference type="SAM" id="SignalP"/>
    </source>
</evidence>
<gene>
    <name evidence="2" type="ORF">BU26DRAFT_513851</name>
</gene>
<sequence>MRFSLSAAAALAFSTLASCAPLGEAPIEERAARLQPWQLTALIAFSPSGRPGSYPWLTITANLTDPNELILGTAPDDNSTVSVPAGNTAPNCRAKWLSGENPHGRSWPCDPTGDGYWTMKIPKTEGFSANNFTAVFTRVAEVLYHGSSYRKEYTASKKFFLGSDGNLSGVCGGSGVCSWGLKEGLAPYPIQQREVTN</sequence>
<evidence type="ECO:0008006" key="4">
    <source>
        <dbReference type="Google" id="ProtNLM"/>
    </source>
</evidence>
<reference evidence="2" key="1">
    <citation type="journal article" date="2020" name="Stud. Mycol.">
        <title>101 Dothideomycetes genomes: a test case for predicting lifestyles and emergence of pathogens.</title>
        <authorList>
            <person name="Haridas S."/>
            <person name="Albert R."/>
            <person name="Binder M."/>
            <person name="Bloem J."/>
            <person name="Labutti K."/>
            <person name="Salamov A."/>
            <person name="Andreopoulos B."/>
            <person name="Baker S."/>
            <person name="Barry K."/>
            <person name="Bills G."/>
            <person name="Bluhm B."/>
            <person name="Cannon C."/>
            <person name="Castanera R."/>
            <person name="Culley D."/>
            <person name="Daum C."/>
            <person name="Ezra D."/>
            <person name="Gonzalez J."/>
            <person name="Henrissat B."/>
            <person name="Kuo A."/>
            <person name="Liang C."/>
            <person name="Lipzen A."/>
            <person name="Lutzoni F."/>
            <person name="Magnuson J."/>
            <person name="Mondo S."/>
            <person name="Nolan M."/>
            <person name="Ohm R."/>
            <person name="Pangilinan J."/>
            <person name="Park H.-J."/>
            <person name="Ramirez L."/>
            <person name="Alfaro M."/>
            <person name="Sun H."/>
            <person name="Tritt A."/>
            <person name="Yoshinaga Y."/>
            <person name="Zwiers L.-H."/>
            <person name="Turgeon B."/>
            <person name="Goodwin S."/>
            <person name="Spatafora J."/>
            <person name="Crous P."/>
            <person name="Grigoriev I."/>
        </authorList>
    </citation>
    <scope>NUCLEOTIDE SEQUENCE</scope>
    <source>
        <strain evidence="2">CBS 122368</strain>
    </source>
</reference>
<dbReference type="GeneID" id="54581036"/>
<feature type="signal peptide" evidence="1">
    <location>
        <begin position="1"/>
        <end position="19"/>
    </location>
</feature>
<name>A0A6A6J3Z7_9PLEO</name>
<dbReference type="Proteomes" id="UP000800094">
    <property type="component" value="Unassembled WGS sequence"/>
</dbReference>
<organism evidence="2 3">
    <name type="scientific">Trematosphaeria pertusa</name>
    <dbReference type="NCBI Taxonomy" id="390896"/>
    <lineage>
        <taxon>Eukaryota</taxon>
        <taxon>Fungi</taxon>
        <taxon>Dikarya</taxon>
        <taxon>Ascomycota</taxon>
        <taxon>Pezizomycotina</taxon>
        <taxon>Dothideomycetes</taxon>
        <taxon>Pleosporomycetidae</taxon>
        <taxon>Pleosporales</taxon>
        <taxon>Massarineae</taxon>
        <taxon>Trematosphaeriaceae</taxon>
        <taxon>Trematosphaeria</taxon>
    </lineage>
</organism>
<dbReference type="RefSeq" id="XP_033692145.1">
    <property type="nucleotide sequence ID" value="XM_033827706.1"/>
</dbReference>
<protein>
    <recommendedName>
        <fullName evidence="4">Cell death in tomato 1</fullName>
    </recommendedName>
</protein>
<dbReference type="PROSITE" id="PS51257">
    <property type="entry name" value="PROKAR_LIPOPROTEIN"/>
    <property type="match status" value="1"/>
</dbReference>
<evidence type="ECO:0000313" key="2">
    <source>
        <dbReference type="EMBL" id="KAF2257141.1"/>
    </source>
</evidence>